<name>T1A5X6_9ZZZZ</name>
<reference evidence="2" key="2">
    <citation type="journal article" date="2014" name="ISME J.">
        <title>Microbial stratification in low pH oxic and suboxic macroscopic growths along an acid mine drainage.</title>
        <authorList>
            <person name="Mendez-Garcia C."/>
            <person name="Mesa V."/>
            <person name="Sprenger R.R."/>
            <person name="Richter M."/>
            <person name="Diez M.S."/>
            <person name="Solano J."/>
            <person name="Bargiela R."/>
            <person name="Golyshina O.V."/>
            <person name="Manteca A."/>
            <person name="Ramos J.L."/>
            <person name="Gallego J.R."/>
            <person name="Llorente I."/>
            <person name="Martins Dos Santos V.A."/>
            <person name="Jensen O.N."/>
            <person name="Pelaez A.I."/>
            <person name="Sanchez J."/>
            <person name="Ferrer M."/>
        </authorList>
    </citation>
    <scope>NUCLEOTIDE SEQUENCE</scope>
</reference>
<feature type="non-terminal residue" evidence="2">
    <location>
        <position position="212"/>
    </location>
</feature>
<dbReference type="AlphaFoldDB" id="T1A5X6"/>
<feature type="non-terminal residue" evidence="2">
    <location>
        <position position="1"/>
    </location>
</feature>
<evidence type="ECO:0000313" key="2">
    <source>
        <dbReference type="EMBL" id="EQD52367.1"/>
    </source>
</evidence>
<dbReference type="SUPFAM" id="SSF56935">
    <property type="entry name" value="Porins"/>
    <property type="match status" value="1"/>
</dbReference>
<dbReference type="PANTHER" id="PTHR47234:SF2">
    <property type="entry name" value="TONB-DEPENDENT RECEPTOR"/>
    <property type="match status" value="1"/>
</dbReference>
<dbReference type="PANTHER" id="PTHR47234">
    <property type="match status" value="1"/>
</dbReference>
<comment type="caution">
    <text evidence="2">The sequence shown here is derived from an EMBL/GenBank/DDBJ whole genome shotgun (WGS) entry which is preliminary data.</text>
</comment>
<accession>T1A5X6</accession>
<dbReference type="InterPro" id="IPR012910">
    <property type="entry name" value="Plug_dom"/>
</dbReference>
<reference evidence="2" key="1">
    <citation type="submission" date="2013-08" db="EMBL/GenBank/DDBJ databases">
        <authorList>
            <person name="Mendez C."/>
            <person name="Richter M."/>
            <person name="Ferrer M."/>
            <person name="Sanchez J."/>
        </authorList>
    </citation>
    <scope>NUCLEOTIDE SEQUENCE</scope>
</reference>
<keyword evidence="2" id="KW-0675">Receptor</keyword>
<feature type="domain" description="TonB-dependent receptor plug" evidence="1">
    <location>
        <begin position="4"/>
        <end position="72"/>
    </location>
</feature>
<dbReference type="InterPro" id="IPR039426">
    <property type="entry name" value="TonB-dep_rcpt-like"/>
</dbReference>
<dbReference type="Pfam" id="PF07715">
    <property type="entry name" value="Plug"/>
    <property type="match status" value="1"/>
</dbReference>
<dbReference type="InterPro" id="IPR037066">
    <property type="entry name" value="Plug_dom_sf"/>
</dbReference>
<gene>
    <name evidence="2" type="ORF">B1A_12718</name>
</gene>
<organism evidence="2">
    <name type="scientific">mine drainage metagenome</name>
    <dbReference type="NCBI Taxonomy" id="410659"/>
    <lineage>
        <taxon>unclassified sequences</taxon>
        <taxon>metagenomes</taxon>
        <taxon>ecological metagenomes</taxon>
    </lineage>
</organism>
<dbReference type="Gene3D" id="2.170.130.10">
    <property type="entry name" value="TonB-dependent receptor, plug domain"/>
    <property type="match status" value="1"/>
</dbReference>
<evidence type="ECO:0000259" key="1">
    <source>
        <dbReference type="Pfam" id="PF07715"/>
    </source>
</evidence>
<sequence length="212" mass="21963">DTAYGYYGSVSLRGLPVGTTLVLLNGRRLESSGISGGSVFDLNDIPLAAVNRIEVDPTGSSAIYGSDAIGGVVNIILKRHFNGFAANVRYDSAKNMGNTRASVAWGRQWRRGGLSVIASYGLSSGLSSADRFLTASNDYRSFGGPDRNYASCAPGNVFSVNGAPLPGAPAGSDATYAEVTGPVTVGKPTFSQFTYGALNECSLLYGASLLPS</sequence>
<dbReference type="PROSITE" id="PS52016">
    <property type="entry name" value="TONB_DEPENDENT_REC_3"/>
    <property type="match status" value="1"/>
</dbReference>
<proteinExistence type="predicted"/>
<dbReference type="EMBL" id="AUZX01009264">
    <property type="protein sequence ID" value="EQD52367.1"/>
    <property type="molecule type" value="Genomic_DNA"/>
</dbReference>
<protein>
    <submittedName>
        <fullName evidence="2">TonB-dependent receptor</fullName>
    </submittedName>
</protein>